<dbReference type="FunFam" id="3.40.50.300:FF:000006">
    <property type="entry name" value="DNA-binding transcriptional regulator NtrC"/>
    <property type="match status" value="1"/>
</dbReference>
<evidence type="ECO:0000259" key="6">
    <source>
        <dbReference type="PROSITE" id="PS50045"/>
    </source>
</evidence>
<dbReference type="InterPro" id="IPR029016">
    <property type="entry name" value="GAF-like_dom_sf"/>
</dbReference>
<dbReference type="InterPro" id="IPR025662">
    <property type="entry name" value="Sigma_54_int_dom_ATP-bd_1"/>
</dbReference>
<dbReference type="Gene3D" id="3.30.450.40">
    <property type="match status" value="1"/>
</dbReference>
<dbReference type="GO" id="GO:0005524">
    <property type="term" value="F:ATP binding"/>
    <property type="evidence" value="ECO:0007669"/>
    <property type="project" value="UniProtKB-KW"/>
</dbReference>
<evidence type="ECO:0000256" key="1">
    <source>
        <dbReference type="ARBA" id="ARBA00022741"/>
    </source>
</evidence>
<dbReference type="InterPro" id="IPR058031">
    <property type="entry name" value="AAA_lid_NorR"/>
</dbReference>
<protein>
    <submittedName>
        <fullName evidence="7">Nif-specific regulatory protein</fullName>
    </submittedName>
</protein>
<dbReference type="Proteomes" id="UP000199657">
    <property type="component" value="Unassembled WGS sequence"/>
</dbReference>
<evidence type="ECO:0000256" key="5">
    <source>
        <dbReference type="ARBA" id="ARBA00023163"/>
    </source>
</evidence>
<dbReference type="InterPro" id="IPR025944">
    <property type="entry name" value="Sigma_54_int_dom_CS"/>
</dbReference>
<dbReference type="AlphaFoldDB" id="A0A1H8Q072"/>
<dbReference type="InterPro" id="IPR027417">
    <property type="entry name" value="P-loop_NTPase"/>
</dbReference>
<evidence type="ECO:0000256" key="3">
    <source>
        <dbReference type="ARBA" id="ARBA00023015"/>
    </source>
</evidence>
<dbReference type="Pfam" id="PF00158">
    <property type="entry name" value="Sigma54_activat"/>
    <property type="match status" value="1"/>
</dbReference>
<keyword evidence="3" id="KW-0805">Transcription regulation</keyword>
<keyword evidence="8" id="KW-1185">Reference proteome</keyword>
<sequence>MTTDSELPGESLVLLETAQLLGRSLQPEATVPAVLRLLSELVGLNRGRVVLPDDDGQHLRIRYSYGLRPHERDRGVYRLGEGITGDVMRTGRVCVVQDVDAEPQHLFRAVDRATLPDETVSFIAVPILVDAMPIGVLGCHRLRARSRGFQADIQLLRIVAAMLGQTLRIRSLMDQRTAWLEDQNEALREALARQQQYQGILGDSPQLRSVLDEAGRVADNDVTVMLLGESGTGKERFARYIHEQGPRAPGPFICINCSAIPATLLEAEIFGHERGAFTGAVRNRPGKAELADGGTLFLDEIGDMDVDLQAKLLRLIQERKVQRVGGDRDISVDIRIITATHRNLQEAVNLGQFRLDLFYRLNVVPIRLPPLRERTGDVVQLARHFLDDFNARHHRDVTLGPGVLARLQSYPWPGNIRQLENLMERAVITARGTTITAAEIEHILNDESAVSGPVHVPPDAATARQQNVGGDAEPADSAVFGRPYQRVDPAEADQLRSALARSRGNKTRAAQMLGLSVRQFRYRLTKLGLD</sequence>
<dbReference type="Gene3D" id="1.10.10.60">
    <property type="entry name" value="Homeodomain-like"/>
    <property type="match status" value="1"/>
</dbReference>
<organism evidence="7 8">
    <name type="scientific">Aquisalimonas asiatica</name>
    <dbReference type="NCBI Taxonomy" id="406100"/>
    <lineage>
        <taxon>Bacteria</taxon>
        <taxon>Pseudomonadati</taxon>
        <taxon>Pseudomonadota</taxon>
        <taxon>Gammaproteobacteria</taxon>
        <taxon>Chromatiales</taxon>
        <taxon>Ectothiorhodospiraceae</taxon>
        <taxon>Aquisalimonas</taxon>
    </lineage>
</organism>
<evidence type="ECO:0000256" key="4">
    <source>
        <dbReference type="ARBA" id="ARBA00023125"/>
    </source>
</evidence>
<accession>A0A1H8Q072</accession>
<dbReference type="EMBL" id="FOEG01000001">
    <property type="protein sequence ID" value="SEO47466.1"/>
    <property type="molecule type" value="Genomic_DNA"/>
</dbReference>
<keyword evidence="1" id="KW-0547">Nucleotide-binding</keyword>
<feature type="domain" description="Sigma-54 factor interaction" evidence="6">
    <location>
        <begin position="200"/>
        <end position="428"/>
    </location>
</feature>
<proteinExistence type="predicted"/>
<dbReference type="RefSeq" id="WP_091639246.1">
    <property type="nucleotide sequence ID" value="NZ_FOEG01000001.1"/>
</dbReference>
<dbReference type="PRINTS" id="PR01590">
    <property type="entry name" value="HTHFIS"/>
</dbReference>
<dbReference type="OrthoDB" id="9804019at2"/>
<keyword evidence="2" id="KW-0067">ATP-binding</keyword>
<dbReference type="PROSITE" id="PS50045">
    <property type="entry name" value="SIGMA54_INTERACT_4"/>
    <property type="match status" value="1"/>
</dbReference>
<dbReference type="GO" id="GO:0043565">
    <property type="term" value="F:sequence-specific DNA binding"/>
    <property type="evidence" value="ECO:0007669"/>
    <property type="project" value="InterPro"/>
</dbReference>
<dbReference type="InterPro" id="IPR002197">
    <property type="entry name" value="HTH_Fis"/>
</dbReference>
<dbReference type="PROSITE" id="PS00688">
    <property type="entry name" value="SIGMA54_INTERACT_3"/>
    <property type="match status" value="1"/>
</dbReference>
<dbReference type="InterPro" id="IPR003018">
    <property type="entry name" value="GAF"/>
</dbReference>
<dbReference type="InterPro" id="IPR003593">
    <property type="entry name" value="AAA+_ATPase"/>
</dbReference>
<dbReference type="InterPro" id="IPR009057">
    <property type="entry name" value="Homeodomain-like_sf"/>
</dbReference>
<dbReference type="PANTHER" id="PTHR32071">
    <property type="entry name" value="TRANSCRIPTIONAL REGULATORY PROTEIN"/>
    <property type="match status" value="1"/>
</dbReference>
<dbReference type="Pfam" id="PF01590">
    <property type="entry name" value="GAF"/>
    <property type="match status" value="1"/>
</dbReference>
<dbReference type="GO" id="GO:0006355">
    <property type="term" value="P:regulation of DNA-templated transcription"/>
    <property type="evidence" value="ECO:0007669"/>
    <property type="project" value="InterPro"/>
</dbReference>
<evidence type="ECO:0000256" key="2">
    <source>
        <dbReference type="ARBA" id="ARBA00022840"/>
    </source>
</evidence>
<dbReference type="SUPFAM" id="SSF55781">
    <property type="entry name" value="GAF domain-like"/>
    <property type="match status" value="1"/>
</dbReference>
<keyword evidence="4" id="KW-0238">DNA-binding</keyword>
<dbReference type="Gene3D" id="1.10.8.60">
    <property type="match status" value="1"/>
</dbReference>
<dbReference type="Pfam" id="PF02954">
    <property type="entry name" value="HTH_8"/>
    <property type="match status" value="1"/>
</dbReference>
<dbReference type="SUPFAM" id="SSF52540">
    <property type="entry name" value="P-loop containing nucleoside triphosphate hydrolases"/>
    <property type="match status" value="1"/>
</dbReference>
<dbReference type="PROSITE" id="PS00676">
    <property type="entry name" value="SIGMA54_INTERACT_2"/>
    <property type="match status" value="1"/>
</dbReference>
<evidence type="ECO:0000313" key="8">
    <source>
        <dbReference type="Proteomes" id="UP000199657"/>
    </source>
</evidence>
<reference evidence="7 8" key="1">
    <citation type="submission" date="2016-10" db="EMBL/GenBank/DDBJ databases">
        <authorList>
            <person name="de Groot N.N."/>
        </authorList>
    </citation>
    <scope>NUCLEOTIDE SEQUENCE [LARGE SCALE GENOMIC DNA]</scope>
    <source>
        <strain evidence="7 8">CGMCC 1.6291</strain>
    </source>
</reference>
<dbReference type="STRING" id="406100.SAMN04488052_101261"/>
<dbReference type="SUPFAM" id="SSF46689">
    <property type="entry name" value="Homeodomain-like"/>
    <property type="match status" value="1"/>
</dbReference>
<dbReference type="InterPro" id="IPR025943">
    <property type="entry name" value="Sigma_54_int_dom_ATP-bd_2"/>
</dbReference>
<dbReference type="Gene3D" id="3.40.50.300">
    <property type="entry name" value="P-loop containing nucleotide triphosphate hydrolases"/>
    <property type="match status" value="1"/>
</dbReference>
<dbReference type="Pfam" id="PF25601">
    <property type="entry name" value="AAA_lid_14"/>
    <property type="match status" value="1"/>
</dbReference>
<name>A0A1H8Q072_9GAMM</name>
<dbReference type="SMART" id="SM00065">
    <property type="entry name" value="GAF"/>
    <property type="match status" value="1"/>
</dbReference>
<dbReference type="InterPro" id="IPR002078">
    <property type="entry name" value="Sigma_54_int"/>
</dbReference>
<dbReference type="SMART" id="SM00382">
    <property type="entry name" value="AAA"/>
    <property type="match status" value="1"/>
</dbReference>
<keyword evidence="5" id="KW-0804">Transcription</keyword>
<evidence type="ECO:0000313" key="7">
    <source>
        <dbReference type="EMBL" id="SEO47466.1"/>
    </source>
</evidence>
<gene>
    <name evidence="7" type="ORF">SAMN04488052_101261</name>
</gene>
<dbReference type="PROSITE" id="PS00675">
    <property type="entry name" value="SIGMA54_INTERACT_1"/>
    <property type="match status" value="1"/>
</dbReference>
<dbReference type="CDD" id="cd00009">
    <property type="entry name" value="AAA"/>
    <property type="match status" value="1"/>
</dbReference>